<keyword evidence="3" id="KW-1185">Reference proteome</keyword>
<feature type="non-terminal residue" evidence="2">
    <location>
        <position position="1"/>
    </location>
</feature>
<gene>
    <name evidence="2" type="ORF">GMARGA_LOCUS33384</name>
</gene>
<evidence type="ECO:0000313" key="2">
    <source>
        <dbReference type="EMBL" id="CAG8837189.1"/>
    </source>
</evidence>
<proteinExistence type="predicted"/>
<dbReference type="EMBL" id="CAJVQB010055282">
    <property type="protein sequence ID" value="CAG8837189.1"/>
    <property type="molecule type" value="Genomic_DNA"/>
</dbReference>
<reference evidence="2 3" key="1">
    <citation type="submission" date="2021-06" db="EMBL/GenBank/DDBJ databases">
        <authorList>
            <person name="Kallberg Y."/>
            <person name="Tangrot J."/>
            <person name="Rosling A."/>
        </authorList>
    </citation>
    <scope>NUCLEOTIDE SEQUENCE [LARGE SCALE GENOMIC DNA]</scope>
    <source>
        <strain evidence="2 3">120-4 pot B 10/14</strain>
    </source>
</reference>
<name>A0ABN7WP40_GIGMA</name>
<protein>
    <submittedName>
        <fullName evidence="2">40966_t:CDS:1</fullName>
    </submittedName>
</protein>
<organism evidence="2 3">
    <name type="scientific">Gigaspora margarita</name>
    <dbReference type="NCBI Taxonomy" id="4874"/>
    <lineage>
        <taxon>Eukaryota</taxon>
        <taxon>Fungi</taxon>
        <taxon>Fungi incertae sedis</taxon>
        <taxon>Mucoromycota</taxon>
        <taxon>Glomeromycotina</taxon>
        <taxon>Glomeromycetes</taxon>
        <taxon>Diversisporales</taxon>
        <taxon>Gigasporaceae</taxon>
        <taxon>Gigaspora</taxon>
    </lineage>
</organism>
<evidence type="ECO:0000313" key="3">
    <source>
        <dbReference type="Proteomes" id="UP000789901"/>
    </source>
</evidence>
<dbReference type="Proteomes" id="UP000789901">
    <property type="component" value="Unassembled WGS sequence"/>
</dbReference>
<comment type="caution">
    <text evidence="2">The sequence shown here is derived from an EMBL/GenBank/DDBJ whole genome shotgun (WGS) entry which is preliminary data.</text>
</comment>
<evidence type="ECO:0000256" key="1">
    <source>
        <dbReference type="SAM" id="MobiDB-lite"/>
    </source>
</evidence>
<accession>A0ABN7WP40</accession>
<feature type="region of interest" description="Disordered" evidence="1">
    <location>
        <begin position="27"/>
        <end position="56"/>
    </location>
</feature>
<feature type="compositionally biased region" description="Polar residues" evidence="1">
    <location>
        <begin position="27"/>
        <end position="37"/>
    </location>
</feature>
<sequence length="56" mass="6461">SEVRALLKIPESLNERFLFSITYNYTASNTNENSNPPETVESLHKYETRPGQAQKF</sequence>